<proteinExistence type="predicted"/>
<evidence type="ECO:0000313" key="1">
    <source>
        <dbReference type="EMBL" id="PSN90866.1"/>
    </source>
</evidence>
<evidence type="ECO:0008006" key="3">
    <source>
        <dbReference type="Google" id="ProtNLM"/>
    </source>
</evidence>
<protein>
    <recommendedName>
        <fullName evidence="3">Calcineurin-like phosphoesterase domain-containing protein</fullName>
    </recommendedName>
</protein>
<accession>A0A2R6AWX8</accession>
<sequence>MILAVFGDVHGALDAMYWCVRRFEEKHRVRVVGVLQVGDMGVFPDLARLDQATWKRAKEDPTELGAADYVSGKKRATPHVVCPGKPRGLRLPHA</sequence>
<dbReference type="Proteomes" id="UP000240490">
    <property type="component" value="Unassembled WGS sequence"/>
</dbReference>
<reference evidence="1 2" key="1">
    <citation type="submission" date="2017-04" db="EMBL/GenBank/DDBJ databases">
        <title>Novel microbial lineages endemic to geothermal iron-oxide mats fill important gaps in the evolutionary history of Archaea.</title>
        <authorList>
            <person name="Jay Z.J."/>
            <person name="Beam J.P."/>
            <person name="Dlakic M."/>
            <person name="Rusch D.B."/>
            <person name="Kozubal M.A."/>
            <person name="Inskeep W.P."/>
        </authorList>
    </citation>
    <scope>NUCLEOTIDE SEQUENCE [LARGE SCALE GENOMIC DNA]</scope>
    <source>
        <strain evidence="1">ECH_B_SAG-M15</strain>
    </source>
</reference>
<gene>
    <name evidence="1" type="ORF">B9Q08_03865</name>
</gene>
<organism evidence="1 2">
    <name type="scientific">Candidatus Marsarchaeota G2 archaeon ECH_B_SAG-M15</name>
    <dbReference type="NCBI Taxonomy" id="1978162"/>
    <lineage>
        <taxon>Archaea</taxon>
        <taxon>Candidatus Marsarchaeota</taxon>
        <taxon>Candidatus Marsarchaeota group 2</taxon>
    </lineage>
</organism>
<comment type="caution">
    <text evidence="1">The sequence shown here is derived from an EMBL/GenBank/DDBJ whole genome shotgun (WGS) entry which is preliminary data.</text>
</comment>
<dbReference type="EMBL" id="NEXJ01000066">
    <property type="protein sequence ID" value="PSN90866.1"/>
    <property type="molecule type" value="Genomic_DNA"/>
</dbReference>
<dbReference type="AlphaFoldDB" id="A0A2R6AWX8"/>
<name>A0A2R6AWX8_9ARCH</name>
<evidence type="ECO:0000313" key="2">
    <source>
        <dbReference type="Proteomes" id="UP000240490"/>
    </source>
</evidence>